<dbReference type="EMBL" id="FOVI01000018">
    <property type="protein sequence ID" value="SFO04322.1"/>
    <property type="molecule type" value="Genomic_DNA"/>
</dbReference>
<evidence type="ECO:0000313" key="1">
    <source>
        <dbReference type="EMBL" id="SFO04322.1"/>
    </source>
</evidence>
<name>A0A1I5DYP5_9FLAO</name>
<reference evidence="2" key="1">
    <citation type="submission" date="2016-10" db="EMBL/GenBank/DDBJ databases">
        <authorList>
            <person name="Varghese N."/>
            <person name="Submissions S."/>
        </authorList>
    </citation>
    <scope>NUCLEOTIDE SEQUENCE [LARGE SCALE GENOMIC DNA]</scope>
    <source>
        <strain evidence="2">DS-12</strain>
    </source>
</reference>
<gene>
    <name evidence="1" type="ORF">SAMN05421741_1188</name>
</gene>
<dbReference type="AlphaFoldDB" id="A0A1I5DYP5"/>
<accession>A0A1I5DYP5</accession>
<organism evidence="1 2">
    <name type="scientific">Paenimyroides ummariense</name>
    <dbReference type="NCBI Taxonomy" id="913024"/>
    <lineage>
        <taxon>Bacteria</taxon>
        <taxon>Pseudomonadati</taxon>
        <taxon>Bacteroidota</taxon>
        <taxon>Flavobacteriia</taxon>
        <taxon>Flavobacteriales</taxon>
        <taxon>Flavobacteriaceae</taxon>
        <taxon>Paenimyroides</taxon>
    </lineage>
</organism>
<protein>
    <submittedName>
        <fullName evidence="1">Uncharacterized protein</fullName>
    </submittedName>
</protein>
<sequence length="130" mass="15669">MKLYEYISNVMEFVFSTWIDIPLEFEYMVEIVATQFFYHNISFEECCRFAELIINIHTEGEFDFVFEYEPFNVLDDELSDQFVYEIDNTVNHESFVIIIDGEKRIDVNYKENLSYQDLVEKVKEQDLPPN</sequence>
<dbReference type="RefSeq" id="WP_091524553.1">
    <property type="nucleotide sequence ID" value="NZ_FOVI01000018.1"/>
</dbReference>
<evidence type="ECO:0000313" key="2">
    <source>
        <dbReference type="Proteomes" id="UP000199036"/>
    </source>
</evidence>
<proteinExistence type="predicted"/>
<keyword evidence="2" id="KW-1185">Reference proteome</keyword>
<dbReference type="Proteomes" id="UP000199036">
    <property type="component" value="Unassembled WGS sequence"/>
</dbReference>